<keyword evidence="2" id="KW-0378">Hydrolase</keyword>
<gene>
    <name evidence="2" type="ORF">BN587_01520</name>
</gene>
<sequence length="260" mass="30120">MLVARNLWSRDEMILALNLYLKMPFGKMHKTNPEVIRVAKLIGRTPDAVAYRLVNYASCDPMLKQRGVSGMQHGGPKCQQYWDEFSHDREKLIYESEAILARYEQSTIEEKYQQQLQDIPDYLVGAEKLRLIKQRVNQNVFRSLVMANFAGKCALTGIDIPELLVASHIIPWAMNEKERLNPSNGICLSALYDKAFDKGIIAFDENNRTIFSSRLEKAITQEYYAKYFLPIKGKELAVPGKYNIDKTFLEWHRDCIFEKE</sequence>
<dbReference type="Pfam" id="PF13391">
    <property type="entry name" value="HNH_2"/>
    <property type="match status" value="1"/>
</dbReference>
<evidence type="ECO:0000259" key="1">
    <source>
        <dbReference type="Pfam" id="PF13391"/>
    </source>
</evidence>
<organism evidence="2">
    <name type="scientific">Phascolarctobacterium succinatutens CAG:287</name>
    <dbReference type="NCBI Taxonomy" id="1263101"/>
    <lineage>
        <taxon>Bacteria</taxon>
        <taxon>Bacillati</taxon>
        <taxon>Bacillota</taxon>
        <taxon>Negativicutes</taxon>
        <taxon>Acidaminococcales</taxon>
        <taxon>Acidaminococcaceae</taxon>
        <taxon>Phascolarctobacterium</taxon>
    </lineage>
</organism>
<dbReference type="AlphaFoldDB" id="R6XTD7"/>
<keyword evidence="2" id="KW-0255">Endonuclease</keyword>
<accession>R6XTD7</accession>
<dbReference type="GO" id="GO:0004519">
    <property type="term" value="F:endonuclease activity"/>
    <property type="evidence" value="ECO:0007669"/>
    <property type="project" value="UniProtKB-KW"/>
</dbReference>
<dbReference type="EMBL" id="CBGL010000009">
    <property type="protein sequence ID" value="CDD09527.1"/>
    <property type="molecule type" value="Genomic_DNA"/>
</dbReference>
<feature type="domain" description="HNH nuclease" evidence="1">
    <location>
        <begin position="153"/>
        <end position="204"/>
    </location>
</feature>
<keyword evidence="2" id="KW-0540">Nuclease</keyword>
<protein>
    <submittedName>
        <fullName evidence="2">Putative restriction endonuclease</fullName>
    </submittedName>
</protein>
<reference evidence="2" key="1">
    <citation type="submission" date="2012-11" db="EMBL/GenBank/DDBJ databases">
        <title>Dependencies among metagenomic species, viruses, plasmids and units of genetic variation.</title>
        <authorList>
            <person name="Nielsen H.B."/>
            <person name="Almeida M."/>
            <person name="Juncker A.S."/>
            <person name="Rasmussen S."/>
            <person name="Li J."/>
            <person name="Sunagawa S."/>
            <person name="Plichta D."/>
            <person name="Gautier L."/>
            <person name="Le Chatelier E."/>
            <person name="Peletier E."/>
            <person name="Bonde I."/>
            <person name="Nielsen T."/>
            <person name="Manichanh C."/>
            <person name="Arumugam M."/>
            <person name="Batto J."/>
            <person name="Santos M.B.Q.D."/>
            <person name="Blom N."/>
            <person name="Borruel N."/>
            <person name="Burgdorf K.S."/>
            <person name="Boumezbeur F."/>
            <person name="Casellas F."/>
            <person name="Dore J."/>
            <person name="Guarner F."/>
            <person name="Hansen T."/>
            <person name="Hildebrand F."/>
            <person name="Kaas R.S."/>
            <person name="Kennedy S."/>
            <person name="Kristiansen K."/>
            <person name="Kultima J.R."/>
            <person name="Leonard P."/>
            <person name="Levenez F."/>
            <person name="Lund O."/>
            <person name="Moumen B."/>
            <person name="Le Paslier D."/>
            <person name="Pons N."/>
            <person name="Pedersen O."/>
            <person name="Prifti E."/>
            <person name="Qin J."/>
            <person name="Raes J."/>
            <person name="Tap J."/>
            <person name="Tims S."/>
            <person name="Ussery D.W."/>
            <person name="Yamada T."/>
            <person name="MetaHit consortium"/>
            <person name="Renault P."/>
            <person name="Sicheritz-Ponten T."/>
            <person name="Bork P."/>
            <person name="Wang J."/>
            <person name="Brunak S."/>
            <person name="Ehrlich S.D."/>
        </authorList>
    </citation>
    <scope>NUCLEOTIDE SEQUENCE [LARGE SCALE GENOMIC DNA]</scope>
</reference>
<proteinExistence type="predicted"/>
<dbReference type="HOGENOM" id="CLU_1048763_0_0_9"/>
<name>R6XTD7_9FIRM</name>
<dbReference type="Proteomes" id="UP000014937">
    <property type="component" value="Unassembled WGS sequence"/>
</dbReference>
<comment type="caution">
    <text evidence="2">The sequence shown here is derived from an EMBL/GenBank/DDBJ whole genome shotgun (WGS) entry which is preliminary data.</text>
</comment>
<dbReference type="InterPro" id="IPR003615">
    <property type="entry name" value="HNH_nuc"/>
</dbReference>
<evidence type="ECO:0000313" key="2">
    <source>
        <dbReference type="EMBL" id="CDD09527.1"/>
    </source>
</evidence>